<feature type="domain" description="CobQ/CobB/MinD/ParA nucleotide binding" evidence="1">
    <location>
        <begin position="7"/>
        <end position="45"/>
    </location>
</feature>
<dbReference type="Pfam" id="PF01656">
    <property type="entry name" value="CbiA"/>
    <property type="match status" value="1"/>
</dbReference>
<dbReference type="SUPFAM" id="SSF52540">
    <property type="entry name" value="P-loop containing nucleoside triphosphate hydrolases"/>
    <property type="match status" value="1"/>
</dbReference>
<dbReference type="EMBL" id="AP024233">
    <property type="protein sequence ID" value="BCO10236.1"/>
    <property type="molecule type" value="Genomic_DNA"/>
</dbReference>
<keyword evidence="3" id="KW-1185">Reference proteome</keyword>
<proteinExistence type="predicted"/>
<sequence length="88" mass="9314">MDHGPAILIAGTHSGCGKTTVSLGIMAALRARGQDVQPFKCGPDFIDPTLHQVVTGRVSRNLDLRMCGEDFVRTCFAANRTAPGGSRS</sequence>
<evidence type="ECO:0000313" key="2">
    <source>
        <dbReference type="EMBL" id="BCO10236.1"/>
    </source>
</evidence>
<dbReference type="PANTHER" id="PTHR43873:SF1">
    <property type="entry name" value="COBYRINATE A,C-DIAMIDE SYNTHASE"/>
    <property type="match status" value="1"/>
</dbReference>
<dbReference type="InterPro" id="IPR002586">
    <property type="entry name" value="CobQ/CobB/MinD/ParA_Nub-bd_dom"/>
</dbReference>
<dbReference type="KEGG" id="ddu:GF1_26120"/>
<evidence type="ECO:0000259" key="1">
    <source>
        <dbReference type="Pfam" id="PF01656"/>
    </source>
</evidence>
<protein>
    <recommendedName>
        <fullName evidence="1">CobQ/CobB/MinD/ParA nucleotide binding domain-containing protein</fullName>
    </recommendedName>
</protein>
<dbReference type="Proteomes" id="UP001063350">
    <property type="component" value="Chromosome"/>
</dbReference>
<dbReference type="Gene3D" id="3.40.50.300">
    <property type="entry name" value="P-loop containing nucleotide triphosphate hydrolases"/>
    <property type="match status" value="1"/>
</dbReference>
<dbReference type="GO" id="GO:0042242">
    <property type="term" value="F:cobyrinic acid a,c-diamide synthase activity"/>
    <property type="evidence" value="ECO:0007669"/>
    <property type="project" value="InterPro"/>
</dbReference>
<dbReference type="InterPro" id="IPR027417">
    <property type="entry name" value="P-loop_NTPase"/>
</dbReference>
<accession>A0A915UAR4</accession>
<dbReference type="InterPro" id="IPR004484">
    <property type="entry name" value="CbiA/CobB_synth"/>
</dbReference>
<reference evidence="2" key="1">
    <citation type="submission" date="2020-12" db="EMBL/GenBank/DDBJ databases">
        <title>Desulfobium dissulfuricans gen. nov., sp. nov., a novel mesophilic, sulfate-reducing bacterium isolated from a deep-sea hydrothermal vent.</title>
        <authorList>
            <person name="Hashimoto Y."/>
            <person name="Tame A."/>
            <person name="Sawayama S."/>
            <person name="Miyazaki J."/>
            <person name="Takai K."/>
            <person name="Nakagawa S."/>
        </authorList>
    </citation>
    <scope>NUCLEOTIDE SEQUENCE</scope>
    <source>
        <strain evidence="2">GF1</strain>
    </source>
</reference>
<dbReference type="AlphaFoldDB" id="A0A915UAR4"/>
<dbReference type="PANTHER" id="PTHR43873">
    <property type="entry name" value="COBYRINATE A,C-DIAMIDE SYNTHASE"/>
    <property type="match status" value="1"/>
</dbReference>
<dbReference type="RefSeq" id="WP_267926972.1">
    <property type="nucleotide sequence ID" value="NZ_AP024233.1"/>
</dbReference>
<name>A0A915UAR4_9BACT</name>
<organism evidence="2 3">
    <name type="scientific">Desulfolithobacter dissulfuricans</name>
    <dbReference type="NCBI Taxonomy" id="2795293"/>
    <lineage>
        <taxon>Bacteria</taxon>
        <taxon>Pseudomonadati</taxon>
        <taxon>Thermodesulfobacteriota</taxon>
        <taxon>Desulfobulbia</taxon>
        <taxon>Desulfobulbales</taxon>
        <taxon>Desulfobulbaceae</taxon>
        <taxon>Desulfolithobacter</taxon>
    </lineage>
</organism>
<gene>
    <name evidence="2" type="ORF">GF1_26120</name>
</gene>
<evidence type="ECO:0000313" key="3">
    <source>
        <dbReference type="Proteomes" id="UP001063350"/>
    </source>
</evidence>